<dbReference type="Pfam" id="PF12826">
    <property type="entry name" value="HHH_2"/>
    <property type="match status" value="1"/>
</dbReference>
<dbReference type="PROSITE" id="PS01055">
    <property type="entry name" value="DNA_LIGASE_N1"/>
    <property type="match status" value="1"/>
</dbReference>
<evidence type="ECO:0000256" key="8">
    <source>
        <dbReference type="ARBA" id="ARBA00022842"/>
    </source>
</evidence>
<feature type="binding site" evidence="13">
    <location>
        <position position="143"/>
    </location>
    <ligand>
        <name>NAD(+)</name>
        <dbReference type="ChEBI" id="CHEBI:57540"/>
    </ligand>
</feature>
<dbReference type="Proteomes" id="UP000595053">
    <property type="component" value="Chromosome"/>
</dbReference>
<feature type="binding site" evidence="13">
    <location>
        <position position="463"/>
    </location>
    <ligand>
        <name>Zn(2+)</name>
        <dbReference type="ChEBI" id="CHEBI:29105"/>
    </ligand>
</feature>
<dbReference type="Gene3D" id="1.10.287.610">
    <property type="entry name" value="Helix hairpin bin"/>
    <property type="match status" value="1"/>
</dbReference>
<dbReference type="Pfam" id="PF01653">
    <property type="entry name" value="DNA_ligase_aden"/>
    <property type="match status" value="2"/>
</dbReference>
<evidence type="ECO:0000256" key="12">
    <source>
        <dbReference type="ARBA" id="ARBA00060881"/>
    </source>
</evidence>
<feature type="binding site" evidence="13">
    <location>
        <position position="479"/>
    </location>
    <ligand>
        <name>Zn(2+)</name>
        <dbReference type="ChEBI" id="CHEBI:29105"/>
    </ligand>
</feature>
<dbReference type="FunFam" id="2.40.50.140:FF:000012">
    <property type="entry name" value="DNA ligase"/>
    <property type="match status" value="1"/>
</dbReference>
<dbReference type="PANTHER" id="PTHR23389:SF9">
    <property type="entry name" value="DNA LIGASE"/>
    <property type="match status" value="1"/>
</dbReference>
<comment type="catalytic activity">
    <reaction evidence="11 13">
        <text>NAD(+) + (deoxyribonucleotide)n-3'-hydroxyl + 5'-phospho-(deoxyribonucleotide)m = (deoxyribonucleotide)n+m + AMP + beta-nicotinamide D-nucleotide.</text>
        <dbReference type="EC" id="6.5.1.2"/>
    </reaction>
</comment>
<evidence type="ECO:0000256" key="13">
    <source>
        <dbReference type="HAMAP-Rule" id="MF_01588"/>
    </source>
</evidence>
<dbReference type="SUPFAM" id="SSF52113">
    <property type="entry name" value="BRCT domain"/>
    <property type="match status" value="1"/>
</dbReference>
<feature type="binding site" evidence="13">
    <location>
        <position position="460"/>
    </location>
    <ligand>
        <name>Zn(2+)</name>
        <dbReference type="ChEBI" id="CHEBI:29105"/>
    </ligand>
</feature>
<dbReference type="Gene3D" id="3.30.470.30">
    <property type="entry name" value="DNA ligase/mRNA capping enzyme"/>
    <property type="match status" value="1"/>
</dbReference>
<keyword evidence="3 13" id="KW-0436">Ligase</keyword>
<dbReference type="Pfam" id="PF00533">
    <property type="entry name" value="BRCT"/>
    <property type="match status" value="1"/>
</dbReference>
<dbReference type="Gene3D" id="6.20.10.30">
    <property type="match status" value="1"/>
</dbReference>
<dbReference type="AlphaFoldDB" id="A0A7M1QVW4"/>
<keyword evidence="4 13" id="KW-0235">DNA replication</keyword>
<accession>A0A8A5UGU7</accession>
<dbReference type="SUPFAM" id="SSF50249">
    <property type="entry name" value="Nucleic acid-binding proteins"/>
    <property type="match status" value="1"/>
</dbReference>
<dbReference type="CDD" id="cd17748">
    <property type="entry name" value="BRCT_DNA_ligase_like"/>
    <property type="match status" value="1"/>
</dbReference>
<name>A0A7M1QVW4_9ACTO</name>
<keyword evidence="7 13" id="KW-0862">Zinc</keyword>
<evidence type="ECO:0000256" key="2">
    <source>
        <dbReference type="ARBA" id="ARBA00013308"/>
    </source>
</evidence>
<sequence length="868" mass="94852">MGDNDGVNIDEATARWNEIAPKLRRAQEAYHSTGEPVMVDATYDALIAQMRALEAQFPQLWSPQSPTMKVGAKVARGAVAQLRHAQRMYSLQDVFSREELAAWFSSVAAELPAASRFTAEVKVDGLALNLTYRRGVLDSAATRGDGVTGEDVTRNALAIDAIPAKLLGEDWPELVEVRGEVYFPIAKFDEYNRLVEARNEEIARRNGEIDAFNKALRSTNARRTKEGLPALERVQREGQLKTFVNPRNAAAGTMRQEDATGFAIKSLSFIAHGIGALEGTSQELEERLATQEGVYEVFTSWGLPVSRETVMVSSMPEIEAFLDRYQHARLSLDHEFDGVVIKLEDRRVQEQLGYTARVPRWAVAFKFPPTEVQTRLLDIRVQVGRTGRVTPFAVMEPVWVDGSTVAQATLHNPYEVERKGVKIGDVVIVRKAGDIIPEVVGPVLAERDGSERAFVMPGNCPACGGAIEPAKEGDKDLRCSNTRSCPAQLHQRVIHIGSRGALDIESLGEESAQWLADPEAYRQDVLIALATGHTVEFTDEHALAAAEAGWPLEKAADPRVAMRLSLEKRIECGIVDDDGALLDPESIIAPHIQRELGIPAAQKPYLDTEAGLFALRAEDLENVCTWQPVREGGQDTGDWRYVRAGWTKPTWLKPSAHRENFEIRRASAPSKTLEKVLDEIEKAKTKDLWRKIVALNIRHVGPVAARALAERFGSLDALLETGRAQIAAGEVPFADVDGVGEIIARSLMDWFDEPWHAEIVQAWQRDGVTFADESVGDGSATDAAPGPLDGMTIVVTGSIEGFTRDGVAEAIAKAGGKATGSVSKKTTAVVVGENPGASKTTNAEALGIPMWTPEVFLAKLRGQRNGVH</sequence>
<dbReference type="EMBL" id="CP063213">
    <property type="protein sequence ID" value="QOR46180.1"/>
    <property type="molecule type" value="Genomic_DNA"/>
</dbReference>
<evidence type="ECO:0000313" key="15">
    <source>
        <dbReference type="Proteomes" id="UP000595053"/>
    </source>
</evidence>
<dbReference type="PANTHER" id="PTHR23389">
    <property type="entry name" value="CHROMOSOME TRANSMISSION FIDELITY FACTOR 18"/>
    <property type="match status" value="1"/>
</dbReference>
<keyword evidence="10 13" id="KW-0234">DNA repair</keyword>
<dbReference type="InterPro" id="IPR033136">
    <property type="entry name" value="DNA_ligase_CS"/>
</dbReference>
<evidence type="ECO:0000256" key="6">
    <source>
        <dbReference type="ARBA" id="ARBA00022763"/>
    </source>
</evidence>
<evidence type="ECO:0000256" key="10">
    <source>
        <dbReference type="ARBA" id="ARBA00023204"/>
    </source>
</evidence>
<dbReference type="GO" id="GO:0006260">
    <property type="term" value="P:DNA replication"/>
    <property type="evidence" value="ECO:0007669"/>
    <property type="project" value="UniProtKB-KW"/>
</dbReference>
<dbReference type="PROSITE" id="PS01056">
    <property type="entry name" value="DNA_LIGASE_N2"/>
    <property type="match status" value="1"/>
</dbReference>
<feature type="active site" description="N6-AMP-lysine intermediate" evidence="13">
    <location>
        <position position="122"/>
    </location>
</feature>
<dbReference type="GO" id="GO:0003911">
    <property type="term" value="F:DNA ligase (NAD+) activity"/>
    <property type="evidence" value="ECO:0007669"/>
    <property type="project" value="UniProtKB-UniRule"/>
</dbReference>
<dbReference type="HAMAP" id="MF_01588">
    <property type="entry name" value="DNA_ligase_A"/>
    <property type="match status" value="1"/>
</dbReference>
<evidence type="ECO:0000256" key="7">
    <source>
        <dbReference type="ARBA" id="ARBA00022833"/>
    </source>
</evidence>
<evidence type="ECO:0000313" key="14">
    <source>
        <dbReference type="EMBL" id="QOR46180.1"/>
    </source>
</evidence>
<feature type="binding site" evidence="13">
    <location>
        <begin position="90"/>
        <end position="91"/>
    </location>
    <ligand>
        <name>NAD(+)</name>
        <dbReference type="ChEBI" id="CHEBI:57540"/>
    </ligand>
</feature>
<dbReference type="Gene3D" id="1.10.150.20">
    <property type="entry name" value="5' to 3' exonuclease, C-terminal subdomain"/>
    <property type="match status" value="2"/>
</dbReference>
<feature type="binding site" evidence="13">
    <location>
        <position position="366"/>
    </location>
    <ligand>
        <name>NAD(+)</name>
        <dbReference type="ChEBI" id="CHEBI:57540"/>
    </ligand>
</feature>
<evidence type="ECO:0000256" key="3">
    <source>
        <dbReference type="ARBA" id="ARBA00022598"/>
    </source>
</evidence>
<feature type="binding site" evidence="13">
    <location>
        <position position="485"/>
    </location>
    <ligand>
        <name>Zn(2+)</name>
        <dbReference type="ChEBI" id="CHEBI:29105"/>
    </ligand>
</feature>
<organism evidence="14 15">
    <name type="scientific">Trueperella pecoris</name>
    <dbReference type="NCBI Taxonomy" id="2733571"/>
    <lineage>
        <taxon>Bacteria</taxon>
        <taxon>Bacillati</taxon>
        <taxon>Actinomycetota</taxon>
        <taxon>Actinomycetes</taxon>
        <taxon>Actinomycetales</taxon>
        <taxon>Actinomycetaceae</taxon>
        <taxon>Trueperella</taxon>
    </lineage>
</organism>
<comment type="similarity">
    <text evidence="12 13">Belongs to the NAD-dependent DNA ligase family. LigA subfamily.</text>
</comment>
<keyword evidence="15" id="KW-1185">Reference proteome</keyword>
<feature type="binding site" evidence="13">
    <location>
        <position position="342"/>
    </location>
    <ligand>
        <name>NAD(+)</name>
        <dbReference type="ChEBI" id="CHEBI:57540"/>
    </ligand>
</feature>
<evidence type="ECO:0000256" key="11">
    <source>
        <dbReference type="ARBA" id="ARBA00034005"/>
    </source>
</evidence>
<dbReference type="InterPro" id="IPR001679">
    <property type="entry name" value="DNA_ligase"/>
</dbReference>
<dbReference type="InterPro" id="IPR013839">
    <property type="entry name" value="DNAligase_adenylation"/>
</dbReference>
<reference evidence="14 15" key="1">
    <citation type="submission" date="2020-10" db="EMBL/GenBank/DDBJ databases">
        <title>Trueperella pecoris sp. nov. isolated from bovine and porcine specimens.</title>
        <authorList>
            <person name="Schoenecker L."/>
            <person name="Schnydrig P."/>
            <person name="Brodard I."/>
            <person name="Thomann A."/>
            <person name="Hemphill A."/>
            <person name="Rodriguez-Campos S."/>
            <person name="Perreten V."/>
            <person name="Jores J."/>
            <person name="Kittl S."/>
        </authorList>
    </citation>
    <scope>NUCLEOTIDE SEQUENCE [LARGE SCALE GENOMIC DNA]</scope>
    <source>
        <strain evidence="14 15">15A0121</strain>
    </source>
</reference>
<evidence type="ECO:0000256" key="1">
    <source>
        <dbReference type="ARBA" id="ARBA00012722"/>
    </source>
</evidence>
<dbReference type="CDD" id="cd00114">
    <property type="entry name" value="LIGANc"/>
    <property type="match status" value="1"/>
</dbReference>
<dbReference type="InterPro" id="IPR012340">
    <property type="entry name" value="NA-bd_OB-fold"/>
</dbReference>
<dbReference type="EC" id="6.5.1.2" evidence="1 13"/>
<dbReference type="GO" id="GO:0005829">
    <property type="term" value="C:cytosol"/>
    <property type="evidence" value="ECO:0007669"/>
    <property type="project" value="TreeGrafter"/>
</dbReference>
<dbReference type="Pfam" id="PF03119">
    <property type="entry name" value="DNA_ligase_ZBD"/>
    <property type="match status" value="1"/>
</dbReference>
<comment type="function">
    <text evidence="13">DNA ligase that catalyzes the formation of phosphodiester linkages between 5'-phosphoryl and 3'-hydroxyl groups in double-stranded DNA using NAD as a coenzyme and as the energy source for the reaction. It is essential for DNA replication and repair of damaged DNA.</text>
</comment>
<keyword evidence="8 13" id="KW-0460">Magnesium</keyword>
<dbReference type="Gene3D" id="3.40.50.10190">
    <property type="entry name" value="BRCT domain"/>
    <property type="match status" value="1"/>
</dbReference>
<dbReference type="Pfam" id="PF03120">
    <property type="entry name" value="OB_DNA_ligase"/>
    <property type="match status" value="1"/>
</dbReference>
<protein>
    <recommendedName>
        <fullName evidence="2 13">DNA ligase</fullName>
        <ecNumber evidence="1 13">6.5.1.2</ecNumber>
    </recommendedName>
    <alternativeName>
        <fullName evidence="13">Polydeoxyribonucleotide synthase [NAD(+)]</fullName>
    </alternativeName>
</protein>
<dbReference type="InterPro" id="IPR018239">
    <property type="entry name" value="DNA_ligase_AS"/>
</dbReference>
<dbReference type="PROSITE" id="PS50172">
    <property type="entry name" value="BRCT"/>
    <property type="match status" value="1"/>
</dbReference>
<keyword evidence="13" id="KW-0464">Manganese</keyword>
<dbReference type="InterPro" id="IPR041663">
    <property type="entry name" value="DisA/LigA_HHH"/>
</dbReference>
<feature type="binding site" evidence="13">
    <location>
        <begin position="40"/>
        <end position="44"/>
    </location>
    <ligand>
        <name>NAD(+)</name>
        <dbReference type="ChEBI" id="CHEBI:57540"/>
    </ligand>
</feature>
<dbReference type="InterPro" id="IPR013840">
    <property type="entry name" value="DNAligase_N"/>
</dbReference>
<evidence type="ECO:0000256" key="4">
    <source>
        <dbReference type="ARBA" id="ARBA00022705"/>
    </source>
</evidence>
<dbReference type="InterPro" id="IPR010994">
    <property type="entry name" value="RuvA_2-like"/>
</dbReference>
<dbReference type="SUPFAM" id="SSF56091">
    <property type="entry name" value="DNA ligase/mRNA capping enzyme, catalytic domain"/>
    <property type="match status" value="2"/>
</dbReference>
<dbReference type="Gene3D" id="2.40.50.140">
    <property type="entry name" value="Nucleic acid-binding proteins"/>
    <property type="match status" value="1"/>
</dbReference>
<feature type="binding site" evidence="13">
    <location>
        <position position="120"/>
    </location>
    <ligand>
        <name>NAD(+)</name>
        <dbReference type="ChEBI" id="CHEBI:57540"/>
    </ligand>
</feature>
<accession>A0A7M1QVW4</accession>
<dbReference type="InterPro" id="IPR036420">
    <property type="entry name" value="BRCT_dom_sf"/>
</dbReference>
<keyword evidence="5 13" id="KW-0479">Metal-binding</keyword>
<gene>
    <name evidence="13" type="primary">ligA</name>
    <name evidence="14" type="ORF">INS88_02920</name>
</gene>
<keyword evidence="6 13" id="KW-0227">DNA damage</keyword>
<proteinExistence type="inferred from homology"/>
<dbReference type="SUPFAM" id="SSF47781">
    <property type="entry name" value="RuvA domain 2-like"/>
    <property type="match status" value="2"/>
</dbReference>
<dbReference type="InterPro" id="IPR004150">
    <property type="entry name" value="NAD_DNA_ligase_OB"/>
</dbReference>
<dbReference type="SMART" id="SM00532">
    <property type="entry name" value="LIGANc"/>
    <property type="match status" value="1"/>
</dbReference>
<keyword evidence="9 13" id="KW-0520">NAD</keyword>
<comment type="cofactor">
    <cofactor evidence="13">
        <name>Mg(2+)</name>
        <dbReference type="ChEBI" id="CHEBI:18420"/>
    </cofactor>
    <cofactor evidence="13">
        <name>Mn(2+)</name>
        <dbReference type="ChEBI" id="CHEBI:29035"/>
    </cofactor>
</comment>
<dbReference type="InterPro" id="IPR004149">
    <property type="entry name" value="Znf_DNAligase_C4"/>
</dbReference>
<feature type="binding site" evidence="13">
    <location>
        <position position="180"/>
    </location>
    <ligand>
        <name>NAD(+)</name>
        <dbReference type="ChEBI" id="CHEBI:57540"/>
    </ligand>
</feature>
<dbReference type="GO" id="GO:0006281">
    <property type="term" value="P:DNA repair"/>
    <property type="evidence" value="ECO:0007669"/>
    <property type="project" value="UniProtKB-KW"/>
</dbReference>
<evidence type="ECO:0000256" key="9">
    <source>
        <dbReference type="ARBA" id="ARBA00023027"/>
    </source>
</evidence>
<evidence type="ECO:0000256" key="5">
    <source>
        <dbReference type="ARBA" id="ARBA00022723"/>
    </source>
</evidence>
<dbReference type="InterPro" id="IPR001357">
    <property type="entry name" value="BRCT_dom"/>
</dbReference>
<dbReference type="GO" id="GO:0046872">
    <property type="term" value="F:metal ion binding"/>
    <property type="evidence" value="ECO:0007669"/>
    <property type="project" value="UniProtKB-KW"/>
</dbReference>
<dbReference type="SMART" id="SM00292">
    <property type="entry name" value="BRCT"/>
    <property type="match status" value="1"/>
</dbReference>